<keyword evidence="2" id="KW-1185">Reference proteome</keyword>
<sequence>MEAGVRAGASPSRNMNAGVLPDAWRIFIPEYFFPHSHCGSRTTRFGYRKESGALSSEAT</sequence>
<evidence type="ECO:0000313" key="2">
    <source>
        <dbReference type="Proteomes" id="UP000266723"/>
    </source>
</evidence>
<gene>
    <name evidence="1" type="ORF">DY000_02002799</name>
</gene>
<comment type="caution">
    <text evidence="1">The sequence shown here is derived from an EMBL/GenBank/DDBJ whole genome shotgun (WGS) entry which is preliminary data.</text>
</comment>
<proteinExistence type="predicted"/>
<dbReference type="Proteomes" id="UP000266723">
    <property type="component" value="Unassembled WGS sequence"/>
</dbReference>
<accession>A0ABQ7C188</accession>
<name>A0ABQ7C188_BRACR</name>
<organism evidence="1 2">
    <name type="scientific">Brassica cretica</name>
    <name type="common">Mustard</name>
    <dbReference type="NCBI Taxonomy" id="69181"/>
    <lineage>
        <taxon>Eukaryota</taxon>
        <taxon>Viridiplantae</taxon>
        <taxon>Streptophyta</taxon>
        <taxon>Embryophyta</taxon>
        <taxon>Tracheophyta</taxon>
        <taxon>Spermatophyta</taxon>
        <taxon>Magnoliopsida</taxon>
        <taxon>eudicotyledons</taxon>
        <taxon>Gunneridae</taxon>
        <taxon>Pentapetalae</taxon>
        <taxon>rosids</taxon>
        <taxon>malvids</taxon>
        <taxon>Brassicales</taxon>
        <taxon>Brassicaceae</taxon>
        <taxon>Brassiceae</taxon>
        <taxon>Brassica</taxon>
    </lineage>
</organism>
<reference evidence="1 2" key="1">
    <citation type="journal article" date="2020" name="BMC Genomics">
        <title>Intraspecific diversification of the crop wild relative Brassica cretica Lam. using demographic model selection.</title>
        <authorList>
            <person name="Kioukis A."/>
            <person name="Michalopoulou V.A."/>
            <person name="Briers L."/>
            <person name="Pirintsos S."/>
            <person name="Studholme D.J."/>
            <person name="Pavlidis P."/>
            <person name="Sarris P.F."/>
        </authorList>
    </citation>
    <scope>NUCLEOTIDE SEQUENCE [LARGE SCALE GENOMIC DNA]</scope>
    <source>
        <strain evidence="2">cv. PFS-1207/04</strain>
    </source>
</reference>
<evidence type="ECO:0000313" key="1">
    <source>
        <dbReference type="EMBL" id="KAF3545307.1"/>
    </source>
</evidence>
<protein>
    <submittedName>
        <fullName evidence="1">Uncharacterized protein</fullName>
    </submittedName>
</protein>
<dbReference type="EMBL" id="QGKV02000832">
    <property type="protein sequence ID" value="KAF3545307.1"/>
    <property type="molecule type" value="Genomic_DNA"/>
</dbReference>